<keyword evidence="4 6" id="KW-0238">DNA-binding</keyword>
<evidence type="ECO:0000256" key="5">
    <source>
        <dbReference type="ARBA" id="ARBA00023172"/>
    </source>
</evidence>
<sequence length="297" mass="33245">MGEALSVLLGDDAKGLSANVVSRLKAQWADEHVAWSRRDMSGSHYVYWWVDGIHTGLRSENSDGQCLLVVIGVKPDGSKERVAIGDGYRETKASWLELLLDLKKCGLKAGPRLAVGDGAMGFWAALEEVFPATRGQRCWFHKMGNVLNALPKSQKGRAKADMQSIWMAATRAEAHAAFDRFVSIYAAKYPKATETLKKDRDSLLAFYEFPAEHWQHLRTTNAIESTFATVRHRTTRTRNCVSRPTFLGLAFKLIEEAEKTWRRINGPEKIKLLLEGVAFMDGEPVQDDRPVQQILAA</sequence>
<dbReference type="EMBL" id="U58191">
    <property type="protein sequence ID" value="AAB53780.1"/>
    <property type="molecule type" value="Genomic_DNA"/>
</dbReference>
<name>Q45090_BURCE</name>
<dbReference type="PANTHER" id="PTHR33217">
    <property type="entry name" value="TRANSPOSASE FOR INSERTION SEQUENCE ELEMENT IS1081"/>
    <property type="match status" value="1"/>
</dbReference>
<dbReference type="Pfam" id="PF00872">
    <property type="entry name" value="Transposase_mut"/>
    <property type="match status" value="1"/>
</dbReference>
<dbReference type="NCBIfam" id="NF033543">
    <property type="entry name" value="transpos_IS256"/>
    <property type="match status" value="1"/>
</dbReference>
<evidence type="ECO:0000256" key="4">
    <source>
        <dbReference type="ARBA" id="ARBA00023125"/>
    </source>
</evidence>
<keyword evidence="3 6" id="KW-0815">Transposition</keyword>
<dbReference type="PROSITE" id="PS01007">
    <property type="entry name" value="TRANSPOSASE_MUTATOR"/>
    <property type="match status" value="1"/>
</dbReference>
<accession>Q45090</accession>
<evidence type="ECO:0000313" key="7">
    <source>
        <dbReference type="EMBL" id="AAB53780.1"/>
    </source>
</evidence>
<comment type="function">
    <text evidence="1 6">Required for the transposition of the insertion element.</text>
</comment>
<dbReference type="AlphaFoldDB" id="Q45090"/>
<comment type="similarity">
    <text evidence="2 6">Belongs to the transposase mutator family.</text>
</comment>
<keyword evidence="6" id="KW-0814">Transposable element</keyword>
<dbReference type="GO" id="GO:0004803">
    <property type="term" value="F:transposase activity"/>
    <property type="evidence" value="ECO:0007669"/>
    <property type="project" value="UniProtKB-UniRule"/>
</dbReference>
<evidence type="ECO:0000256" key="6">
    <source>
        <dbReference type="RuleBase" id="RU365089"/>
    </source>
</evidence>
<evidence type="ECO:0000256" key="3">
    <source>
        <dbReference type="ARBA" id="ARBA00022578"/>
    </source>
</evidence>
<keyword evidence="5 6" id="KW-0233">DNA recombination</keyword>
<reference evidence="7" key="1">
    <citation type="journal article" date="1997" name="J. Bacteriol.">
        <title>A fusion promoter created by a new insertion sequence, IS1490, activates transcription of 2,4,5-trichlorophenoxyacetic acid catabolic genes in Burkholderia cepacia AC1100.</title>
        <authorList>
            <person name="Hubner A."/>
            <person name="Hendrickson W."/>
        </authorList>
    </citation>
    <scope>NUCLEOTIDE SEQUENCE</scope>
    <source>
        <strain evidence="7">AC1100</strain>
    </source>
</reference>
<organism evidence="7">
    <name type="scientific">Burkholderia cepacia</name>
    <name type="common">Pseudomonas cepacia</name>
    <dbReference type="NCBI Taxonomy" id="292"/>
    <lineage>
        <taxon>Bacteria</taxon>
        <taxon>Pseudomonadati</taxon>
        <taxon>Pseudomonadota</taxon>
        <taxon>Betaproteobacteria</taxon>
        <taxon>Burkholderiales</taxon>
        <taxon>Burkholderiaceae</taxon>
        <taxon>Burkholderia</taxon>
        <taxon>Burkholderia cepacia complex</taxon>
    </lineage>
</organism>
<evidence type="ECO:0000256" key="2">
    <source>
        <dbReference type="ARBA" id="ARBA00010961"/>
    </source>
</evidence>
<evidence type="ECO:0000256" key="1">
    <source>
        <dbReference type="ARBA" id="ARBA00002190"/>
    </source>
</evidence>
<dbReference type="GO" id="GO:0006313">
    <property type="term" value="P:DNA transposition"/>
    <property type="evidence" value="ECO:0007669"/>
    <property type="project" value="UniProtKB-UniRule"/>
</dbReference>
<proteinExistence type="inferred from homology"/>
<dbReference type="PANTHER" id="PTHR33217:SF9">
    <property type="entry name" value="MUTATOR FAMILY TRANSPOSASE"/>
    <property type="match status" value="1"/>
</dbReference>
<dbReference type="InterPro" id="IPR001207">
    <property type="entry name" value="Transposase_mutator"/>
</dbReference>
<protein>
    <recommendedName>
        <fullName evidence="6">Mutator family transposase</fullName>
    </recommendedName>
</protein>
<dbReference type="GO" id="GO:0003677">
    <property type="term" value="F:DNA binding"/>
    <property type="evidence" value="ECO:0007669"/>
    <property type="project" value="UniProtKB-UniRule"/>
</dbReference>